<dbReference type="InterPro" id="IPR032808">
    <property type="entry name" value="DoxX"/>
</dbReference>
<dbReference type="GO" id="GO:0005886">
    <property type="term" value="C:plasma membrane"/>
    <property type="evidence" value="ECO:0007669"/>
    <property type="project" value="UniProtKB-SubCell"/>
</dbReference>
<feature type="transmembrane region" description="Helical" evidence="7">
    <location>
        <begin position="21"/>
        <end position="43"/>
    </location>
</feature>
<reference evidence="8 9" key="1">
    <citation type="submission" date="2016-10" db="EMBL/GenBank/DDBJ databases">
        <authorList>
            <person name="de Groot N.N."/>
        </authorList>
    </citation>
    <scope>NUCLEOTIDE SEQUENCE [LARGE SCALE GENOMIC DNA]</scope>
    <source>
        <strain evidence="8 9">CGMCC 1.7659</strain>
    </source>
</reference>
<dbReference type="EMBL" id="FOVF01000025">
    <property type="protein sequence ID" value="SFN49084.1"/>
    <property type="molecule type" value="Genomic_DNA"/>
</dbReference>
<keyword evidence="6 7" id="KW-0472">Membrane</keyword>
<organism evidence="8 9">
    <name type="scientific">Dokdonella immobilis</name>
    <dbReference type="NCBI Taxonomy" id="578942"/>
    <lineage>
        <taxon>Bacteria</taxon>
        <taxon>Pseudomonadati</taxon>
        <taxon>Pseudomonadota</taxon>
        <taxon>Gammaproteobacteria</taxon>
        <taxon>Lysobacterales</taxon>
        <taxon>Rhodanobacteraceae</taxon>
        <taxon>Dokdonella</taxon>
    </lineage>
</organism>
<comment type="similarity">
    <text evidence="2">Belongs to the DoxX family.</text>
</comment>
<dbReference type="RefSeq" id="WP_175498113.1">
    <property type="nucleotide sequence ID" value="NZ_FOVF01000025.1"/>
</dbReference>
<keyword evidence="9" id="KW-1185">Reference proteome</keyword>
<keyword evidence="3" id="KW-1003">Cell membrane</keyword>
<evidence type="ECO:0000256" key="6">
    <source>
        <dbReference type="ARBA" id="ARBA00023136"/>
    </source>
</evidence>
<evidence type="ECO:0000256" key="7">
    <source>
        <dbReference type="SAM" id="Phobius"/>
    </source>
</evidence>
<keyword evidence="5 7" id="KW-1133">Transmembrane helix</keyword>
<feature type="transmembrane region" description="Helical" evidence="7">
    <location>
        <begin position="63"/>
        <end position="84"/>
    </location>
</feature>
<evidence type="ECO:0000256" key="5">
    <source>
        <dbReference type="ARBA" id="ARBA00022989"/>
    </source>
</evidence>
<proteinExistence type="inferred from homology"/>
<dbReference type="InterPro" id="IPR051907">
    <property type="entry name" value="DoxX-like_oxidoreductase"/>
</dbReference>
<name>A0A1I4ZFP2_9GAMM</name>
<evidence type="ECO:0000256" key="3">
    <source>
        <dbReference type="ARBA" id="ARBA00022475"/>
    </source>
</evidence>
<evidence type="ECO:0000256" key="2">
    <source>
        <dbReference type="ARBA" id="ARBA00006679"/>
    </source>
</evidence>
<comment type="subcellular location">
    <subcellularLocation>
        <location evidence="1">Cell membrane</location>
        <topology evidence="1">Multi-pass membrane protein</topology>
    </subcellularLocation>
</comment>
<dbReference type="Pfam" id="PF07681">
    <property type="entry name" value="DoxX"/>
    <property type="match status" value="1"/>
</dbReference>
<dbReference type="AlphaFoldDB" id="A0A1I4ZFP2"/>
<accession>A0A1I4ZFP2</accession>
<evidence type="ECO:0000256" key="4">
    <source>
        <dbReference type="ARBA" id="ARBA00022692"/>
    </source>
</evidence>
<gene>
    <name evidence="8" type="ORF">SAMN05216289_12548</name>
</gene>
<evidence type="ECO:0000313" key="9">
    <source>
        <dbReference type="Proteomes" id="UP000198575"/>
    </source>
</evidence>
<feature type="transmembrane region" description="Helical" evidence="7">
    <location>
        <begin position="120"/>
        <end position="143"/>
    </location>
</feature>
<dbReference type="PANTHER" id="PTHR33452:SF1">
    <property type="entry name" value="INNER MEMBRANE PROTEIN YPHA-RELATED"/>
    <property type="match status" value="1"/>
</dbReference>
<evidence type="ECO:0000256" key="1">
    <source>
        <dbReference type="ARBA" id="ARBA00004651"/>
    </source>
</evidence>
<dbReference type="PANTHER" id="PTHR33452">
    <property type="entry name" value="OXIDOREDUCTASE CATD-RELATED"/>
    <property type="match status" value="1"/>
</dbReference>
<feature type="transmembrane region" description="Helical" evidence="7">
    <location>
        <begin position="91"/>
        <end position="108"/>
    </location>
</feature>
<sequence>MKAIIAVLIDWPERVAAHFAWLGPLVARITVGWVFLWAGWGKLGALPLVIENFRGWGVPAPEILAPFVSGLEFVGGIALILGLFTRIFSAPLIVVMIVAIKSAFWDQVDSLEYLLGLVEFAYLAIFLWLSLAGPGVVSIDYLLQRSVKSDRS</sequence>
<dbReference type="Proteomes" id="UP000198575">
    <property type="component" value="Unassembled WGS sequence"/>
</dbReference>
<protein>
    <submittedName>
        <fullName evidence="8">Putative oxidoreductase</fullName>
    </submittedName>
</protein>
<dbReference type="STRING" id="578942.SAMN05216289_12548"/>
<evidence type="ECO:0000313" key="8">
    <source>
        <dbReference type="EMBL" id="SFN49084.1"/>
    </source>
</evidence>
<keyword evidence="4 7" id="KW-0812">Transmembrane</keyword>